<reference evidence="2 3" key="1">
    <citation type="submission" date="2018-11" db="EMBL/GenBank/DDBJ databases">
        <title>Tabrizicola sp. isolated from sediment of alpine lake.</title>
        <authorList>
            <person name="Liu Z."/>
        </authorList>
    </citation>
    <scope>NUCLEOTIDE SEQUENCE [LARGE SCALE GENOMIC DNA]</scope>
    <source>
        <strain evidence="2 3">DRYC-M-16</strain>
    </source>
</reference>
<dbReference type="RefSeq" id="WP_135430575.1">
    <property type="nucleotide sequence ID" value="NZ_RPEM01000005.1"/>
</dbReference>
<evidence type="ECO:0000256" key="1">
    <source>
        <dbReference type="SAM" id="SignalP"/>
    </source>
</evidence>
<name>A0ABY2KM29_9RHOB</name>
<evidence type="ECO:0000313" key="3">
    <source>
        <dbReference type="Proteomes" id="UP000297741"/>
    </source>
</evidence>
<accession>A0ABY2KM29</accession>
<dbReference type="InterPro" id="IPR007497">
    <property type="entry name" value="SIMPL/DUF541"/>
</dbReference>
<dbReference type="InterPro" id="IPR052022">
    <property type="entry name" value="26kDa_periplasmic_antigen"/>
</dbReference>
<dbReference type="Proteomes" id="UP000297741">
    <property type="component" value="Unassembled WGS sequence"/>
</dbReference>
<dbReference type="Gene3D" id="3.30.110.170">
    <property type="entry name" value="Protein of unknown function (DUF541), domain 1"/>
    <property type="match status" value="1"/>
</dbReference>
<proteinExistence type="predicted"/>
<feature type="chain" id="PRO_5045660452" evidence="1">
    <location>
        <begin position="20"/>
        <end position="235"/>
    </location>
</feature>
<dbReference type="PANTHER" id="PTHR34387">
    <property type="entry name" value="SLR1258 PROTEIN"/>
    <property type="match status" value="1"/>
</dbReference>
<keyword evidence="3" id="KW-1185">Reference proteome</keyword>
<dbReference type="Gene3D" id="3.30.70.2970">
    <property type="entry name" value="Protein of unknown function (DUF541), domain 2"/>
    <property type="match status" value="1"/>
</dbReference>
<dbReference type="EMBL" id="RPEM01000005">
    <property type="protein sequence ID" value="TGD43588.1"/>
    <property type="molecule type" value="Genomic_DNA"/>
</dbReference>
<sequence length="235" mass="23863">MRILHAVLVATLLSATALTAVQAQTAPTTAAQITVTGEGVVDGIPDIATLSLGVTTMGETAAAAMASNTEALTAVMARLKAAGIADRDMQTTNLSINPNWTGYDNGARQRIDGYTASNQLTVRIRELEGLGAVLDAAIQDGANTLNGLSFGLSEPRPAMDAARKAAVEDARARATLLVEAAGASLGPIVSITEGGGYMPPQPMFRQSADSAGAVPVAAGEVATTASVTIVFEIAQ</sequence>
<keyword evidence="1" id="KW-0732">Signal</keyword>
<evidence type="ECO:0000313" key="2">
    <source>
        <dbReference type="EMBL" id="TGD43588.1"/>
    </source>
</evidence>
<gene>
    <name evidence="2" type="ORF">EEB11_09380</name>
</gene>
<feature type="signal peptide" evidence="1">
    <location>
        <begin position="1"/>
        <end position="19"/>
    </location>
</feature>
<dbReference type="PANTHER" id="PTHR34387:SF1">
    <property type="entry name" value="PERIPLASMIC IMMUNOGENIC PROTEIN"/>
    <property type="match status" value="1"/>
</dbReference>
<dbReference type="Pfam" id="PF04402">
    <property type="entry name" value="SIMPL"/>
    <property type="match status" value="1"/>
</dbReference>
<comment type="caution">
    <text evidence="2">The sequence shown here is derived from an EMBL/GenBank/DDBJ whole genome shotgun (WGS) entry which is preliminary data.</text>
</comment>
<protein>
    <submittedName>
        <fullName evidence="2">SIMPL domain-containing protein</fullName>
    </submittedName>
</protein>
<organism evidence="2 3">
    <name type="scientific">Pseudotabrizicola sediminis</name>
    <dbReference type="NCBI Taxonomy" id="2486418"/>
    <lineage>
        <taxon>Bacteria</taxon>
        <taxon>Pseudomonadati</taxon>
        <taxon>Pseudomonadota</taxon>
        <taxon>Alphaproteobacteria</taxon>
        <taxon>Rhodobacterales</taxon>
        <taxon>Paracoccaceae</taxon>
        <taxon>Pseudotabrizicola</taxon>
    </lineage>
</organism>